<feature type="modified residue" description="N6-(pyridoxal phosphate)lysine" evidence="9">
    <location>
        <position position="238"/>
    </location>
</feature>
<organism evidence="12 13">
    <name type="scientific">Tepidibacillus fermentans</name>
    <dbReference type="NCBI Taxonomy" id="1281767"/>
    <lineage>
        <taxon>Bacteria</taxon>
        <taxon>Bacillati</taxon>
        <taxon>Bacillota</taxon>
        <taxon>Bacilli</taxon>
        <taxon>Bacillales</taxon>
        <taxon>Bacillaceae</taxon>
        <taxon>Tepidibacillus</taxon>
    </lineage>
</organism>
<evidence type="ECO:0000256" key="3">
    <source>
        <dbReference type="ARBA" id="ARBA00010008"/>
    </source>
</evidence>
<name>A0A4R3KA81_9BACI</name>
<dbReference type="InterPro" id="IPR015422">
    <property type="entry name" value="PyrdxlP-dep_Trfase_small"/>
</dbReference>
<accession>A0A4R3KA81</accession>
<dbReference type="SUPFAM" id="SSF53383">
    <property type="entry name" value="PLP-dependent transferases"/>
    <property type="match status" value="1"/>
</dbReference>
<dbReference type="InterPro" id="IPR050087">
    <property type="entry name" value="AON_synthase_class-II"/>
</dbReference>
<dbReference type="EMBL" id="SMAB01000020">
    <property type="protein sequence ID" value="TCS79551.1"/>
    <property type="molecule type" value="Genomic_DNA"/>
</dbReference>
<evidence type="ECO:0000256" key="9">
    <source>
        <dbReference type="PIRSR" id="PIRSR604723-51"/>
    </source>
</evidence>
<dbReference type="FunFam" id="3.40.640.10:FF:000006">
    <property type="entry name" value="5-aminolevulinate synthase, mitochondrial"/>
    <property type="match status" value="1"/>
</dbReference>
<dbReference type="InterPro" id="IPR015421">
    <property type="entry name" value="PyrdxlP-dep_Trfase_major"/>
</dbReference>
<keyword evidence="6" id="KW-0093">Biotin biosynthesis</keyword>
<evidence type="ECO:0000256" key="8">
    <source>
        <dbReference type="ARBA" id="ARBA00047715"/>
    </source>
</evidence>
<evidence type="ECO:0000256" key="4">
    <source>
        <dbReference type="ARBA" id="ARBA00011738"/>
    </source>
</evidence>
<reference evidence="12 13" key="1">
    <citation type="submission" date="2019-03" db="EMBL/GenBank/DDBJ databases">
        <title>Genomic Encyclopedia of Type Strains, Phase IV (KMG-IV): sequencing the most valuable type-strain genomes for metagenomic binning, comparative biology and taxonomic classification.</title>
        <authorList>
            <person name="Goeker M."/>
        </authorList>
    </citation>
    <scope>NUCLEOTIDE SEQUENCE [LARGE SCALE GENOMIC DNA]</scope>
    <source>
        <strain evidence="12 13">DSM 23802</strain>
    </source>
</reference>
<dbReference type="PANTHER" id="PTHR13693:SF3">
    <property type="entry name" value="LD36009P"/>
    <property type="match status" value="1"/>
</dbReference>
<dbReference type="EC" id="2.3.1.47" evidence="10"/>
<comment type="function">
    <text evidence="10">Catalyzes the decarboxylative condensation of pimeloyl-[acyl-carrier protein] and L-alanine to produce 8-amino-7-oxononanoate (AON), [acyl-carrier protein], and carbon dioxide.</text>
</comment>
<comment type="catalytic activity">
    <reaction evidence="8 10">
        <text>6-carboxyhexanoyl-[ACP] + L-alanine + H(+) = (8S)-8-amino-7-oxononanoate + holo-[ACP] + CO2</text>
        <dbReference type="Rhea" id="RHEA:42288"/>
        <dbReference type="Rhea" id="RHEA-COMP:9685"/>
        <dbReference type="Rhea" id="RHEA-COMP:9955"/>
        <dbReference type="ChEBI" id="CHEBI:15378"/>
        <dbReference type="ChEBI" id="CHEBI:16526"/>
        <dbReference type="ChEBI" id="CHEBI:57972"/>
        <dbReference type="ChEBI" id="CHEBI:64479"/>
        <dbReference type="ChEBI" id="CHEBI:78846"/>
        <dbReference type="ChEBI" id="CHEBI:149468"/>
        <dbReference type="EC" id="2.3.1.47"/>
    </reaction>
</comment>
<feature type="domain" description="Aminotransferase class I/classII large" evidence="11">
    <location>
        <begin position="39"/>
        <end position="379"/>
    </location>
</feature>
<comment type="caution">
    <text evidence="12">The sequence shown here is derived from an EMBL/GenBank/DDBJ whole genome shotgun (WGS) entry which is preliminary data.</text>
</comment>
<dbReference type="InterPro" id="IPR001917">
    <property type="entry name" value="Aminotrans_II_pyridoxalP_BS"/>
</dbReference>
<dbReference type="InterPro" id="IPR015424">
    <property type="entry name" value="PyrdxlP-dep_Trfase"/>
</dbReference>
<dbReference type="PANTHER" id="PTHR13693">
    <property type="entry name" value="CLASS II AMINOTRANSFERASE/8-AMINO-7-OXONONANOATE SYNTHASE"/>
    <property type="match status" value="1"/>
</dbReference>
<dbReference type="GO" id="GO:0009102">
    <property type="term" value="P:biotin biosynthetic process"/>
    <property type="evidence" value="ECO:0007669"/>
    <property type="project" value="UniProtKB-UniRule"/>
</dbReference>
<evidence type="ECO:0000256" key="7">
    <source>
        <dbReference type="ARBA" id="ARBA00022898"/>
    </source>
</evidence>
<evidence type="ECO:0000256" key="2">
    <source>
        <dbReference type="ARBA" id="ARBA00004746"/>
    </source>
</evidence>
<proteinExistence type="inferred from homology"/>
<evidence type="ECO:0000256" key="5">
    <source>
        <dbReference type="ARBA" id="ARBA00022679"/>
    </source>
</evidence>
<keyword evidence="5 10" id="KW-0808">Transferase</keyword>
<dbReference type="AlphaFoldDB" id="A0A4R3KA81"/>
<dbReference type="GO" id="GO:0030170">
    <property type="term" value="F:pyridoxal phosphate binding"/>
    <property type="evidence" value="ECO:0007669"/>
    <property type="project" value="InterPro"/>
</dbReference>
<dbReference type="GO" id="GO:0008710">
    <property type="term" value="F:8-amino-7-oxononanoate synthase activity"/>
    <property type="evidence" value="ECO:0007669"/>
    <property type="project" value="UniProtKB-UniRule"/>
</dbReference>
<dbReference type="NCBIfam" id="TIGR00858">
    <property type="entry name" value="bioF"/>
    <property type="match status" value="1"/>
</dbReference>
<gene>
    <name evidence="12" type="ORF">EDD72_1209</name>
</gene>
<dbReference type="PROSITE" id="PS00599">
    <property type="entry name" value="AA_TRANSFER_CLASS_2"/>
    <property type="match status" value="1"/>
</dbReference>
<evidence type="ECO:0000256" key="10">
    <source>
        <dbReference type="RuleBase" id="RU003693"/>
    </source>
</evidence>
<keyword evidence="7 9" id="KW-0663">Pyridoxal phosphate</keyword>
<evidence type="ECO:0000313" key="13">
    <source>
        <dbReference type="Proteomes" id="UP000295788"/>
    </source>
</evidence>
<comment type="subunit">
    <text evidence="4 10">Homodimer.</text>
</comment>
<comment type="similarity">
    <text evidence="3 10">Belongs to the class-II pyridoxal-phosphate-dependent aminotransferase family. BioF subfamily.</text>
</comment>
<sequence>MNTKWVEDELKVIKEKGLYRQLKTIETPPEPRIKIRGKELLLLSSNNYLGLASDDRLIQSATEVLQSFGVGSGGARLTTGNTIWHDQLEKRVATFKKAESALLFSSGYLANVGVLSSVAGEGDVILSDELNHASIVDGCRLSKAKTIIYHHKSMNDLEEKLRMTSVFKKKFIVTDGVFSMDGDLAPLPEIVALARKYNAYVIMDDAHGTGVLGEHGRGTAEHFNLEHEIDLVIGTFSKAVGTEGAYVAGKEVWIQYLRNKARSFIFQTAMAPSIAAATITSIDIIEQNQQLRQHLLRLGKMLRKQLKLLGFRVDDGITPIIPVIIGEAKLAVEFAKELEEQGIFAPAIRPPTVPIGQCRIRISLMASHTEEQIGEVIEVFQRVGQSLGVIQ</sequence>
<evidence type="ECO:0000259" key="11">
    <source>
        <dbReference type="Pfam" id="PF00155"/>
    </source>
</evidence>
<dbReference type="InterPro" id="IPR004839">
    <property type="entry name" value="Aminotransferase_I/II_large"/>
</dbReference>
<comment type="cofactor">
    <cofactor evidence="1 9 10">
        <name>pyridoxal 5'-phosphate</name>
        <dbReference type="ChEBI" id="CHEBI:597326"/>
    </cofactor>
</comment>
<dbReference type="Pfam" id="PF00155">
    <property type="entry name" value="Aminotran_1_2"/>
    <property type="match status" value="1"/>
</dbReference>
<comment type="pathway">
    <text evidence="2 10">Cofactor biosynthesis; biotin biosynthesis.</text>
</comment>
<dbReference type="Gene3D" id="3.90.1150.10">
    <property type="entry name" value="Aspartate Aminotransferase, domain 1"/>
    <property type="match status" value="1"/>
</dbReference>
<dbReference type="UniPathway" id="UPA00078"/>
<keyword evidence="13" id="KW-1185">Reference proteome</keyword>
<dbReference type="RefSeq" id="WP_243643825.1">
    <property type="nucleotide sequence ID" value="NZ_SMAB01000020.1"/>
</dbReference>
<dbReference type="InterPro" id="IPR004723">
    <property type="entry name" value="AONS_Archaea/Proteobacteria"/>
</dbReference>
<dbReference type="Proteomes" id="UP000295788">
    <property type="component" value="Unassembled WGS sequence"/>
</dbReference>
<evidence type="ECO:0000256" key="1">
    <source>
        <dbReference type="ARBA" id="ARBA00001933"/>
    </source>
</evidence>
<evidence type="ECO:0000313" key="12">
    <source>
        <dbReference type="EMBL" id="TCS79551.1"/>
    </source>
</evidence>
<dbReference type="CDD" id="cd06454">
    <property type="entry name" value="KBL_like"/>
    <property type="match status" value="1"/>
</dbReference>
<protein>
    <recommendedName>
        <fullName evidence="10">8-amino-7-ketopelargonate synthase</fullName>
        <ecNumber evidence="10">2.3.1.47</ecNumber>
    </recommendedName>
</protein>
<dbReference type="Gene3D" id="3.40.640.10">
    <property type="entry name" value="Type I PLP-dependent aspartate aminotransferase-like (Major domain)"/>
    <property type="match status" value="1"/>
</dbReference>
<evidence type="ECO:0000256" key="6">
    <source>
        <dbReference type="ARBA" id="ARBA00022756"/>
    </source>
</evidence>